<reference evidence="1" key="1">
    <citation type="submission" date="2022-10" db="EMBL/GenBank/DDBJ databases">
        <title>The complete genomes of actinobacterial strains from the NBC collection.</title>
        <authorList>
            <person name="Joergensen T.S."/>
            <person name="Alvarez Arevalo M."/>
            <person name="Sterndorff E.B."/>
            <person name="Faurdal D."/>
            <person name="Vuksanovic O."/>
            <person name="Mourched A.-S."/>
            <person name="Charusanti P."/>
            <person name="Shaw S."/>
            <person name="Blin K."/>
            <person name="Weber T."/>
        </authorList>
    </citation>
    <scope>NUCLEOTIDE SEQUENCE</scope>
    <source>
        <strain evidence="1">NBC_01432</strain>
    </source>
</reference>
<dbReference type="EMBL" id="CP109495">
    <property type="protein sequence ID" value="WUX50082.1"/>
    <property type="molecule type" value="Genomic_DNA"/>
</dbReference>
<gene>
    <name evidence="1" type="ORF">OG442_00025</name>
</gene>
<name>A0ABZ1ZUC9_STRNV</name>
<organism evidence="1 2">
    <name type="scientific">Streptomyces niveus</name>
    <name type="common">Streptomyces spheroides</name>
    <dbReference type="NCBI Taxonomy" id="193462"/>
    <lineage>
        <taxon>Bacteria</taxon>
        <taxon>Bacillati</taxon>
        <taxon>Actinomycetota</taxon>
        <taxon>Actinomycetes</taxon>
        <taxon>Kitasatosporales</taxon>
        <taxon>Streptomycetaceae</taxon>
        <taxon>Streptomyces</taxon>
    </lineage>
</organism>
<keyword evidence="2" id="KW-1185">Reference proteome</keyword>
<proteinExistence type="predicted"/>
<dbReference type="Proteomes" id="UP001432209">
    <property type="component" value="Chromosome"/>
</dbReference>
<evidence type="ECO:0000313" key="1">
    <source>
        <dbReference type="EMBL" id="WUX50082.1"/>
    </source>
</evidence>
<protein>
    <submittedName>
        <fullName evidence="1">Uncharacterized protein</fullName>
    </submittedName>
</protein>
<evidence type="ECO:0000313" key="2">
    <source>
        <dbReference type="Proteomes" id="UP001432209"/>
    </source>
</evidence>
<sequence length="156" mass="16994">MFLVDDAPCLFQPVSQVGISGARQRAEKNGRRQVAGGWLGEPLEIRHSEADPVERVRRAAFGGSAAMPLQHLGEAQTLHVIRSWPDFASSFWLSDDRAACDFARRQGITTLETQDVMAYGCSAGDVTHTDAYKLLGEMRDAGRHLALPSDASGLLQ</sequence>
<accession>A0ABZ1ZUC9</accession>
<dbReference type="RefSeq" id="WP_329073619.1">
    <property type="nucleotide sequence ID" value="NZ_CP109495.1"/>
</dbReference>